<feature type="non-terminal residue" evidence="1">
    <location>
        <position position="1"/>
    </location>
</feature>
<dbReference type="Proteomes" id="UP000265520">
    <property type="component" value="Unassembled WGS sequence"/>
</dbReference>
<sequence>WHLAPFLRSSEVAWRGGGEEVASGRQPSPVGTFLPDLHRYLPPCETER</sequence>
<keyword evidence="2" id="KW-1185">Reference proteome</keyword>
<organism evidence="1 2">
    <name type="scientific">Trifolium medium</name>
    <dbReference type="NCBI Taxonomy" id="97028"/>
    <lineage>
        <taxon>Eukaryota</taxon>
        <taxon>Viridiplantae</taxon>
        <taxon>Streptophyta</taxon>
        <taxon>Embryophyta</taxon>
        <taxon>Tracheophyta</taxon>
        <taxon>Spermatophyta</taxon>
        <taxon>Magnoliopsida</taxon>
        <taxon>eudicotyledons</taxon>
        <taxon>Gunneridae</taxon>
        <taxon>Pentapetalae</taxon>
        <taxon>rosids</taxon>
        <taxon>fabids</taxon>
        <taxon>Fabales</taxon>
        <taxon>Fabaceae</taxon>
        <taxon>Papilionoideae</taxon>
        <taxon>50 kb inversion clade</taxon>
        <taxon>NPAAA clade</taxon>
        <taxon>Hologalegina</taxon>
        <taxon>IRL clade</taxon>
        <taxon>Trifolieae</taxon>
        <taxon>Trifolium</taxon>
    </lineage>
</organism>
<dbReference type="EMBL" id="LXQA010490389">
    <property type="protein sequence ID" value="MCI55084.1"/>
    <property type="molecule type" value="Genomic_DNA"/>
</dbReference>
<dbReference type="AlphaFoldDB" id="A0A392T3L2"/>
<protein>
    <submittedName>
        <fullName evidence="1">Uncharacterized protein</fullName>
    </submittedName>
</protein>
<reference evidence="1 2" key="1">
    <citation type="journal article" date="2018" name="Front. Plant Sci.">
        <title>Red Clover (Trifolium pratense) and Zigzag Clover (T. medium) - A Picture of Genomic Similarities and Differences.</title>
        <authorList>
            <person name="Dluhosova J."/>
            <person name="Istvanek J."/>
            <person name="Nedelnik J."/>
            <person name="Repkova J."/>
        </authorList>
    </citation>
    <scope>NUCLEOTIDE SEQUENCE [LARGE SCALE GENOMIC DNA]</scope>
    <source>
        <strain evidence="2">cv. 10/8</strain>
        <tissue evidence="1">Leaf</tissue>
    </source>
</reference>
<accession>A0A392T3L2</accession>
<name>A0A392T3L2_9FABA</name>
<evidence type="ECO:0000313" key="2">
    <source>
        <dbReference type="Proteomes" id="UP000265520"/>
    </source>
</evidence>
<evidence type="ECO:0000313" key="1">
    <source>
        <dbReference type="EMBL" id="MCI55084.1"/>
    </source>
</evidence>
<comment type="caution">
    <text evidence="1">The sequence shown here is derived from an EMBL/GenBank/DDBJ whole genome shotgun (WGS) entry which is preliminary data.</text>
</comment>
<proteinExistence type="predicted"/>